<comment type="caution">
    <text evidence="2">The sequence shown here is derived from an EMBL/GenBank/DDBJ whole genome shotgun (WGS) entry which is preliminary data.</text>
</comment>
<dbReference type="RefSeq" id="WP_183010773.1">
    <property type="nucleotide sequence ID" value="NZ_JABEQP010000037.1"/>
</dbReference>
<evidence type="ECO:0000313" key="2">
    <source>
        <dbReference type="EMBL" id="MBB2199879.1"/>
    </source>
</evidence>
<keyword evidence="1" id="KW-0472">Membrane</keyword>
<dbReference type="EMBL" id="JABEQP010000037">
    <property type="protein sequence ID" value="MBB2199879.1"/>
    <property type="molecule type" value="Genomic_DNA"/>
</dbReference>
<feature type="transmembrane region" description="Helical" evidence="1">
    <location>
        <begin position="16"/>
        <end position="36"/>
    </location>
</feature>
<sequence>MLETIDFYVNGLFNKIILWILAASGVVLVADAVGFLPERIQAFINRNRLQEELKLLSSLGVDIPATRRNNIIGKLENINKEDLKGRVESRIKKFKINHKVSVGSSNRVSGTSYYDLMGATTDHGSAEVFARDITALWRRLIVDNIIDSTDIKFIITPKAGSPLLGAAVAKILQVPLLLHNNPYKFSSDPADPRAIFDCFILPEVGSCGLIVDDSSTGGSKALQLIQDVKAQGWVVNDFLVVFEPMLKASSQSNAACRLKSVNVSLHSILKT</sequence>
<evidence type="ECO:0000313" key="3">
    <source>
        <dbReference type="Proteomes" id="UP000530320"/>
    </source>
</evidence>
<keyword evidence="1" id="KW-0812">Transmembrane</keyword>
<dbReference type="Proteomes" id="UP000530320">
    <property type="component" value="Unassembled WGS sequence"/>
</dbReference>
<dbReference type="InterPro" id="IPR029057">
    <property type="entry name" value="PRTase-like"/>
</dbReference>
<proteinExistence type="predicted"/>
<organism evidence="2 3">
    <name type="scientific">Gluconacetobacter dulcium</name>
    <dbReference type="NCBI Taxonomy" id="2729096"/>
    <lineage>
        <taxon>Bacteria</taxon>
        <taxon>Pseudomonadati</taxon>
        <taxon>Pseudomonadota</taxon>
        <taxon>Alphaproteobacteria</taxon>
        <taxon>Acetobacterales</taxon>
        <taxon>Acetobacteraceae</taxon>
        <taxon>Gluconacetobacter</taxon>
    </lineage>
</organism>
<dbReference type="AlphaFoldDB" id="A0A7W4K3U7"/>
<reference evidence="2 3" key="1">
    <citation type="submission" date="2020-04" db="EMBL/GenBank/DDBJ databases">
        <title>Description of novel Gluconacetobacter.</title>
        <authorList>
            <person name="Sombolestani A."/>
        </authorList>
    </citation>
    <scope>NUCLEOTIDE SEQUENCE [LARGE SCALE GENOMIC DNA]</scope>
    <source>
        <strain evidence="2 3">LMG 22058</strain>
    </source>
</reference>
<protein>
    <recommendedName>
        <fullName evidence="4">Phosphoribosyltransferase</fullName>
    </recommendedName>
</protein>
<gene>
    <name evidence="2" type="ORF">HLH44_21065</name>
</gene>
<keyword evidence="1" id="KW-1133">Transmembrane helix</keyword>
<evidence type="ECO:0008006" key="4">
    <source>
        <dbReference type="Google" id="ProtNLM"/>
    </source>
</evidence>
<accession>A0A7W4K3U7</accession>
<name>A0A7W4K3U7_9PROT</name>
<dbReference type="SUPFAM" id="SSF53271">
    <property type="entry name" value="PRTase-like"/>
    <property type="match status" value="1"/>
</dbReference>
<evidence type="ECO:0000256" key="1">
    <source>
        <dbReference type="SAM" id="Phobius"/>
    </source>
</evidence>
<dbReference type="Gene3D" id="3.40.50.2020">
    <property type="match status" value="1"/>
</dbReference>